<dbReference type="SUPFAM" id="SSF103473">
    <property type="entry name" value="MFS general substrate transporter"/>
    <property type="match status" value="1"/>
</dbReference>
<feature type="transmembrane region" description="Helical" evidence="1">
    <location>
        <begin position="319"/>
        <end position="337"/>
    </location>
</feature>
<evidence type="ECO:0000313" key="2">
    <source>
        <dbReference type="EMBL" id="PZM15760.1"/>
    </source>
</evidence>
<keyword evidence="1" id="KW-0472">Membrane</keyword>
<accession>A0A2W4F1E5</accession>
<keyword evidence="1" id="KW-1133">Transmembrane helix</keyword>
<evidence type="ECO:0000313" key="3">
    <source>
        <dbReference type="Proteomes" id="UP000248925"/>
    </source>
</evidence>
<feature type="transmembrane region" description="Helical" evidence="1">
    <location>
        <begin position="261"/>
        <end position="281"/>
    </location>
</feature>
<feature type="transmembrane region" description="Helical" evidence="1">
    <location>
        <begin position="288"/>
        <end position="307"/>
    </location>
</feature>
<evidence type="ECO:0000256" key="1">
    <source>
        <dbReference type="SAM" id="Phobius"/>
    </source>
</evidence>
<feature type="transmembrane region" description="Helical" evidence="1">
    <location>
        <begin position="118"/>
        <end position="136"/>
    </location>
</feature>
<feature type="transmembrane region" description="Helical" evidence="1">
    <location>
        <begin position="95"/>
        <end position="112"/>
    </location>
</feature>
<feature type="transmembrane region" description="Helical" evidence="1">
    <location>
        <begin position="25"/>
        <end position="47"/>
    </location>
</feature>
<gene>
    <name evidence="2" type="ORF">CPY51_06260</name>
</gene>
<reference evidence="2 3" key="1">
    <citation type="journal article" date="2018" name="Sci. Rep.">
        <title>Rhizobium tumorigenes sp. nov., a novel plant tumorigenic bacterium isolated from cane gall tumors on thornless blackberry.</title>
        <authorList>
            <person name="Kuzmanovi N."/>
            <person name="Smalla K."/>
            <person name="Gronow S."/>
            <person name="PuBawska J."/>
        </authorList>
    </citation>
    <scope>NUCLEOTIDE SEQUENCE [LARGE SCALE GENOMIC DNA]</scope>
    <source>
        <strain evidence="2 3">CCBAU 85046</strain>
    </source>
</reference>
<organism evidence="2 3">
    <name type="scientific">Rhizobium tubonense</name>
    <dbReference type="NCBI Taxonomy" id="484088"/>
    <lineage>
        <taxon>Bacteria</taxon>
        <taxon>Pseudomonadati</taxon>
        <taxon>Pseudomonadota</taxon>
        <taxon>Alphaproteobacteria</taxon>
        <taxon>Hyphomicrobiales</taxon>
        <taxon>Rhizobiaceae</taxon>
        <taxon>Rhizobium/Agrobacterium group</taxon>
        <taxon>Rhizobium</taxon>
    </lineage>
</organism>
<proteinExistence type="predicted"/>
<evidence type="ECO:0008006" key="4">
    <source>
        <dbReference type="Google" id="ProtNLM"/>
    </source>
</evidence>
<feature type="transmembrane region" description="Helical" evidence="1">
    <location>
        <begin position="234"/>
        <end position="255"/>
    </location>
</feature>
<dbReference type="RefSeq" id="WP_111159431.1">
    <property type="nucleotide sequence ID" value="NZ_PCDP01000013.1"/>
</dbReference>
<dbReference type="AlphaFoldDB" id="A0A2W4F1E5"/>
<dbReference type="InterPro" id="IPR036259">
    <property type="entry name" value="MFS_trans_sf"/>
</dbReference>
<feature type="transmembrane region" description="Helical" evidence="1">
    <location>
        <begin position="67"/>
        <end position="88"/>
    </location>
</feature>
<comment type="caution">
    <text evidence="2">The sequence shown here is derived from an EMBL/GenBank/DDBJ whole genome shotgun (WGS) entry which is preliminary data.</text>
</comment>
<dbReference type="EMBL" id="PCDP01000013">
    <property type="protein sequence ID" value="PZM15760.1"/>
    <property type="molecule type" value="Genomic_DNA"/>
</dbReference>
<feature type="transmembrane region" description="Helical" evidence="1">
    <location>
        <begin position="143"/>
        <end position="165"/>
    </location>
</feature>
<feature type="transmembrane region" description="Helical" evidence="1">
    <location>
        <begin position="185"/>
        <end position="204"/>
    </location>
</feature>
<sequence length="349" mass="36186">MSDDAGPISQFGVAVAEQRRKGLRVALAVSVGFIFAVYSGAIVPFLGPLFAAQFLLGSARPMPLGKALGMAALILVAGLFMMVLTSAFGDRHATFLMFLALIYFSCFLAQSSGKGGPAAFLVLVVAIIVPLLGILNRDLANSILSILVTGVLSGTLLMWAAYAVVPEPPTIDVAAEPPTLQAPSYLRALANTAILLAAVTICLTNDKLATAMVIPITVASLLGQLDIASSGRAAFGLVIVNLLGGVLASIAYSILTLRPNLFVMFLIVLVVGLLLGGRAAARSKDAGMFAGALTIFLILFGLGVSPLPGSAAESFTTRIVYVAVALIYALLTAALLWPRPTVQPAKYPD</sequence>
<dbReference type="OrthoDB" id="6849376at2"/>
<protein>
    <recommendedName>
        <fullName evidence="4">DUF2955 domain-containing protein</fullName>
    </recommendedName>
</protein>
<keyword evidence="1" id="KW-0812">Transmembrane</keyword>
<keyword evidence="3" id="KW-1185">Reference proteome</keyword>
<dbReference type="Proteomes" id="UP000248925">
    <property type="component" value="Unassembled WGS sequence"/>
</dbReference>
<name>A0A2W4F1E5_9HYPH</name>